<evidence type="ECO:0008006" key="3">
    <source>
        <dbReference type="Google" id="ProtNLM"/>
    </source>
</evidence>
<accession>A0ABU9AMK0</accession>
<dbReference type="SUPFAM" id="SSF53901">
    <property type="entry name" value="Thiolase-like"/>
    <property type="match status" value="1"/>
</dbReference>
<dbReference type="RefSeq" id="WP_341402266.1">
    <property type="nucleotide sequence ID" value="NZ_JBBUKT010000001.1"/>
</dbReference>
<gene>
    <name evidence="1" type="ORF">WKV53_00370</name>
</gene>
<evidence type="ECO:0000313" key="2">
    <source>
        <dbReference type="Proteomes" id="UP001371305"/>
    </source>
</evidence>
<comment type="caution">
    <text evidence="1">The sequence shown here is derived from an EMBL/GenBank/DDBJ whole genome shotgun (WGS) entry which is preliminary data.</text>
</comment>
<name>A0ABU9AMK0_9BACT</name>
<dbReference type="InterPro" id="IPR016039">
    <property type="entry name" value="Thiolase-like"/>
</dbReference>
<dbReference type="Gene3D" id="3.40.47.10">
    <property type="match status" value="1"/>
</dbReference>
<sequence>MIRITGTGAVSSAGWGVPAMMEALDSGARPELSELVRERKQGEPVSTPVLRVPAAPSTLPKSPRLRRVSPVSKFAAAAAMEALGAERVAKAASGEIRLGVVCALFNGCVNYSNRFFGEVLADPSVASPILFPETVFNAPSSHLSALFNSTSPNDTILGDGAEVYTALEIATEWLLRGDCDGVLVVAPEEIDWLSSEGLRLYSGNAIPSEGAAALYLEMGGEGPQLLSIPDPVLLGGGVDRVAALKEAAFAAEASDDGRTLLADSRSGVASFDAPENEAFRAWAGPRFSVKPVLGDCFGASAGHQLVAAVERLRRGDANEALVVTLGGNEQAAACRLGR</sequence>
<evidence type="ECO:0000313" key="1">
    <source>
        <dbReference type="EMBL" id="MEK7948924.1"/>
    </source>
</evidence>
<reference evidence="1 2" key="1">
    <citation type="submission" date="2024-04" db="EMBL/GenBank/DDBJ databases">
        <title>Luteolibacter sp. isolated from soil.</title>
        <authorList>
            <person name="An J."/>
        </authorList>
    </citation>
    <scope>NUCLEOTIDE SEQUENCE [LARGE SCALE GENOMIC DNA]</scope>
    <source>
        <strain evidence="1 2">Y139</strain>
    </source>
</reference>
<proteinExistence type="predicted"/>
<dbReference type="EMBL" id="JBBUKT010000001">
    <property type="protein sequence ID" value="MEK7948924.1"/>
    <property type="molecule type" value="Genomic_DNA"/>
</dbReference>
<dbReference type="Proteomes" id="UP001371305">
    <property type="component" value="Unassembled WGS sequence"/>
</dbReference>
<organism evidence="1 2">
    <name type="scientific">Luteolibacter soli</name>
    <dbReference type="NCBI Taxonomy" id="3135280"/>
    <lineage>
        <taxon>Bacteria</taxon>
        <taxon>Pseudomonadati</taxon>
        <taxon>Verrucomicrobiota</taxon>
        <taxon>Verrucomicrobiia</taxon>
        <taxon>Verrucomicrobiales</taxon>
        <taxon>Verrucomicrobiaceae</taxon>
        <taxon>Luteolibacter</taxon>
    </lineage>
</organism>
<protein>
    <recommendedName>
        <fullName evidence="3">Beta-ketoacyl synthase N-terminal domain-containing protein</fullName>
    </recommendedName>
</protein>
<keyword evidence="2" id="KW-1185">Reference proteome</keyword>